<dbReference type="Proteomes" id="UP001500657">
    <property type="component" value="Unassembled WGS sequence"/>
</dbReference>
<accession>A0ABN0UDN2</accession>
<dbReference type="EMBL" id="BAAAFO010000002">
    <property type="protein sequence ID" value="GAA0247131.1"/>
    <property type="molecule type" value="Genomic_DNA"/>
</dbReference>
<feature type="compositionally biased region" description="Basic residues" evidence="1">
    <location>
        <begin position="42"/>
        <end position="53"/>
    </location>
</feature>
<evidence type="ECO:0000313" key="3">
    <source>
        <dbReference type="Proteomes" id="UP001500657"/>
    </source>
</evidence>
<sequence>MALELLSLCVATHAQEARANSEAGPKGVGQDARSKEKVTKEKGHRAFAPRGHPARKVRGRAAGFVDSPSGNCSCVASTRASMPSPWTDAKLAGIPAGHPAG</sequence>
<feature type="region of interest" description="Disordered" evidence="1">
    <location>
        <begin position="16"/>
        <end position="53"/>
    </location>
</feature>
<evidence type="ECO:0000313" key="2">
    <source>
        <dbReference type="EMBL" id="GAA0247131.1"/>
    </source>
</evidence>
<evidence type="ECO:0008006" key="4">
    <source>
        <dbReference type="Google" id="ProtNLM"/>
    </source>
</evidence>
<comment type="caution">
    <text evidence="2">The sequence shown here is derived from an EMBL/GenBank/DDBJ whole genome shotgun (WGS) entry which is preliminary data.</text>
</comment>
<name>A0ABN0UDN2_9GAMM</name>
<protein>
    <recommendedName>
        <fullName evidence="4">Secreted protein</fullName>
    </recommendedName>
</protein>
<reference evidence="2 3" key="1">
    <citation type="journal article" date="2019" name="Int. J. Syst. Evol. Microbiol.">
        <title>The Global Catalogue of Microorganisms (GCM) 10K type strain sequencing project: providing services to taxonomists for standard genome sequencing and annotation.</title>
        <authorList>
            <consortium name="The Broad Institute Genomics Platform"/>
            <consortium name="The Broad Institute Genome Sequencing Center for Infectious Disease"/>
            <person name="Wu L."/>
            <person name="Ma J."/>
        </authorList>
    </citation>
    <scope>NUCLEOTIDE SEQUENCE [LARGE SCALE GENOMIC DNA]</scope>
    <source>
        <strain evidence="2 3">JCM 16242</strain>
    </source>
</reference>
<proteinExistence type="predicted"/>
<gene>
    <name evidence="2" type="ORF">GCM10009126_10850</name>
</gene>
<feature type="compositionally biased region" description="Basic and acidic residues" evidence="1">
    <location>
        <begin position="32"/>
        <end position="41"/>
    </location>
</feature>
<evidence type="ECO:0000256" key="1">
    <source>
        <dbReference type="SAM" id="MobiDB-lite"/>
    </source>
</evidence>
<organism evidence="2 3">
    <name type="scientific">Rhodanobacter caeni</name>
    <dbReference type="NCBI Taxonomy" id="657654"/>
    <lineage>
        <taxon>Bacteria</taxon>
        <taxon>Pseudomonadati</taxon>
        <taxon>Pseudomonadota</taxon>
        <taxon>Gammaproteobacteria</taxon>
        <taxon>Lysobacterales</taxon>
        <taxon>Rhodanobacteraceae</taxon>
        <taxon>Rhodanobacter</taxon>
    </lineage>
</organism>
<keyword evidence="3" id="KW-1185">Reference proteome</keyword>
<feature type="region of interest" description="Disordered" evidence="1">
    <location>
        <begin position="76"/>
        <end position="101"/>
    </location>
</feature>